<sequence>MSPTIGGVRVGNAAANLSILYPDRPIGERISAAAAAGFEFVEMWWPFDNPVATTRQINDLVGHLRRAGVTLTAINLDAGDVAAGDRGLLSIPARQDRVRRNLNSVIEIVDRTGCAVVNALYGNRITGLDATIQDETARRNLILVADSLADVGASVVVETLNNVDSPDFPFVDIARTAEFVTEAASLTRHGNIRLLIDVYHLAVMGIGPIAAINSYSDLLGHVQFADHPGRGMPGTGQIDFSAIIATLDAVGYRGHIGFEYHPDYRKESL</sequence>
<comment type="caution">
    <text evidence="5">The sequence shown here is derived from an EMBL/GenBank/DDBJ whole genome shotgun (WGS) entry which is preliminary data.</text>
</comment>
<gene>
    <name evidence="5" type="ORF">HH308_20285</name>
</gene>
<dbReference type="EMBL" id="JABBNB010000024">
    <property type="protein sequence ID" value="NMO03559.1"/>
    <property type="molecule type" value="Genomic_DNA"/>
</dbReference>
<accession>A0A848KYV2</accession>
<dbReference type="AlphaFoldDB" id="A0A848KYV2"/>
<evidence type="ECO:0000256" key="2">
    <source>
        <dbReference type="PIRNR" id="PIRNR006241"/>
    </source>
</evidence>
<feature type="active site" description="Proton donor/acceptor" evidence="3">
    <location>
        <position position="259"/>
    </location>
</feature>
<dbReference type="InterPro" id="IPR036237">
    <property type="entry name" value="Xyl_isomerase-like_sf"/>
</dbReference>
<protein>
    <submittedName>
        <fullName evidence="5">TIM barrel protein</fullName>
    </submittedName>
</protein>
<dbReference type="InterPro" id="IPR026040">
    <property type="entry name" value="HyI-like"/>
</dbReference>
<evidence type="ECO:0000256" key="1">
    <source>
        <dbReference type="ARBA" id="ARBA00023235"/>
    </source>
</evidence>
<dbReference type="Proteomes" id="UP000550729">
    <property type="component" value="Unassembled WGS sequence"/>
</dbReference>
<dbReference type="Gene3D" id="3.20.20.150">
    <property type="entry name" value="Divalent-metal-dependent TIM barrel enzymes"/>
    <property type="match status" value="1"/>
</dbReference>
<evidence type="ECO:0000313" key="5">
    <source>
        <dbReference type="EMBL" id="NMO03559.1"/>
    </source>
</evidence>
<feature type="active site" description="Proton donor/acceptor" evidence="3">
    <location>
        <position position="158"/>
    </location>
</feature>
<dbReference type="PANTHER" id="PTHR43489">
    <property type="entry name" value="ISOMERASE"/>
    <property type="match status" value="1"/>
</dbReference>
<feature type="domain" description="Xylose isomerase-like TIM barrel" evidence="4">
    <location>
        <begin position="31"/>
        <end position="262"/>
    </location>
</feature>
<dbReference type="SUPFAM" id="SSF51658">
    <property type="entry name" value="Xylose isomerase-like"/>
    <property type="match status" value="1"/>
</dbReference>
<keyword evidence="6" id="KW-1185">Reference proteome</keyword>
<dbReference type="PANTHER" id="PTHR43489:SF6">
    <property type="entry name" value="HYDROXYPYRUVATE ISOMERASE-RELATED"/>
    <property type="match status" value="1"/>
</dbReference>
<dbReference type="GO" id="GO:0046487">
    <property type="term" value="P:glyoxylate metabolic process"/>
    <property type="evidence" value="ECO:0007669"/>
    <property type="project" value="TreeGrafter"/>
</dbReference>
<keyword evidence="1 2" id="KW-0413">Isomerase</keyword>
<evidence type="ECO:0000259" key="4">
    <source>
        <dbReference type="Pfam" id="PF01261"/>
    </source>
</evidence>
<name>A0A848KYV2_9ACTN</name>
<evidence type="ECO:0000256" key="3">
    <source>
        <dbReference type="PIRSR" id="PIRSR006241-50"/>
    </source>
</evidence>
<reference evidence="5 6" key="1">
    <citation type="submission" date="2020-04" db="EMBL/GenBank/DDBJ databases">
        <title>Gordonia sp. nov. TBRC 11910.</title>
        <authorList>
            <person name="Suriyachadkun C."/>
        </authorList>
    </citation>
    <scope>NUCLEOTIDE SEQUENCE [LARGE SCALE GENOMIC DNA]</scope>
    <source>
        <strain evidence="5 6">TBRC 11910</strain>
    </source>
</reference>
<dbReference type="InterPro" id="IPR050417">
    <property type="entry name" value="Sugar_Epim/Isomerase"/>
</dbReference>
<dbReference type="Pfam" id="PF01261">
    <property type="entry name" value="AP_endonuc_2"/>
    <property type="match status" value="1"/>
</dbReference>
<comment type="similarity">
    <text evidence="2">Belongs to the hyi family.</text>
</comment>
<organism evidence="5 6">
    <name type="scientific">Gordonia asplenii</name>
    <dbReference type="NCBI Taxonomy" id="2725283"/>
    <lineage>
        <taxon>Bacteria</taxon>
        <taxon>Bacillati</taxon>
        <taxon>Actinomycetota</taxon>
        <taxon>Actinomycetes</taxon>
        <taxon>Mycobacteriales</taxon>
        <taxon>Gordoniaceae</taxon>
        <taxon>Gordonia</taxon>
    </lineage>
</organism>
<dbReference type="PIRSF" id="PIRSF006241">
    <property type="entry name" value="HyI"/>
    <property type="match status" value="1"/>
</dbReference>
<evidence type="ECO:0000313" key="6">
    <source>
        <dbReference type="Proteomes" id="UP000550729"/>
    </source>
</evidence>
<proteinExistence type="inferred from homology"/>
<dbReference type="InterPro" id="IPR013022">
    <property type="entry name" value="Xyl_isomerase-like_TIM-brl"/>
</dbReference>
<dbReference type="GO" id="GO:0008903">
    <property type="term" value="F:hydroxypyruvate isomerase activity"/>
    <property type="evidence" value="ECO:0007669"/>
    <property type="project" value="TreeGrafter"/>
</dbReference>
<dbReference type="RefSeq" id="WP_170196064.1">
    <property type="nucleotide sequence ID" value="NZ_JABBNB010000024.1"/>
</dbReference>